<dbReference type="Proteomes" id="UP000426328">
    <property type="component" value="Chromosome"/>
</dbReference>
<name>A0A650CWM6_ACIAM</name>
<dbReference type="AlphaFoldDB" id="A0A650CWM6"/>
<protein>
    <submittedName>
        <fullName evidence="2">Uncharacterized protein</fullName>
    </submittedName>
</protein>
<proteinExistence type="predicted"/>
<keyword evidence="3" id="KW-1185">Reference proteome</keyword>
<evidence type="ECO:0000313" key="1">
    <source>
        <dbReference type="EMBL" id="MQL54364.1"/>
    </source>
</evidence>
<dbReference type="KEGG" id="aamb:D1866_09490"/>
<dbReference type="EMBL" id="WHYS01000001">
    <property type="protein sequence ID" value="MQL54364.1"/>
    <property type="molecule type" value="Genomic_DNA"/>
</dbReference>
<reference evidence="1 4" key="1">
    <citation type="submission" date="2019-10" db="EMBL/GenBank/DDBJ databases">
        <title>Comparative genomics of sulfur disproportionating microorganisms.</title>
        <authorList>
            <person name="Ward L.M."/>
            <person name="Bertran E."/>
            <person name="Johnston D."/>
        </authorList>
    </citation>
    <scope>NUCLEOTIDE SEQUENCE [LARGE SCALE GENOMIC DNA]</scope>
    <source>
        <strain evidence="1 4">DSM 3772</strain>
    </source>
</reference>
<evidence type="ECO:0000313" key="2">
    <source>
        <dbReference type="EMBL" id="QGR22188.1"/>
    </source>
</evidence>
<dbReference type="RefSeq" id="WP_152939375.1">
    <property type="nucleotide sequence ID" value="NZ_CP045482.1"/>
</dbReference>
<evidence type="ECO:0000313" key="3">
    <source>
        <dbReference type="Proteomes" id="UP000426328"/>
    </source>
</evidence>
<dbReference type="Proteomes" id="UP000474054">
    <property type="component" value="Unassembled WGS sequence"/>
</dbReference>
<dbReference type="GeneID" id="42779965"/>
<evidence type="ECO:0000313" key="4">
    <source>
        <dbReference type="Proteomes" id="UP000474054"/>
    </source>
</evidence>
<organism evidence="2 3">
    <name type="scientific">Acidianus ambivalens</name>
    <name type="common">Desulfurolobus ambivalens</name>
    <dbReference type="NCBI Taxonomy" id="2283"/>
    <lineage>
        <taxon>Archaea</taxon>
        <taxon>Thermoproteota</taxon>
        <taxon>Thermoprotei</taxon>
        <taxon>Sulfolobales</taxon>
        <taxon>Sulfolobaceae</taxon>
        <taxon>Acidianus</taxon>
    </lineage>
</organism>
<dbReference type="EMBL" id="CP045482">
    <property type="protein sequence ID" value="QGR22188.1"/>
    <property type="molecule type" value="Genomic_DNA"/>
</dbReference>
<gene>
    <name evidence="2" type="ORF">D1866_09490</name>
    <name evidence="1" type="ORF">GFB69_00930</name>
</gene>
<reference evidence="2 3" key="2">
    <citation type="submission" date="2019-10" db="EMBL/GenBank/DDBJ databases">
        <title>Genome Sequences from Six Type Strain Members of the Archaeal Family Sulfolobaceae: Acidianus ambivalens, Acidianus infernus, Metallosphaera prunae, Stygiolobus azoricus, Sulfolobus metallicus, and Sulfurisphaera ohwakuensis.</title>
        <authorList>
            <person name="Counts J.A."/>
            <person name="Kelly R.M."/>
        </authorList>
    </citation>
    <scope>NUCLEOTIDE SEQUENCE [LARGE SCALE GENOMIC DNA]</scope>
    <source>
        <strain evidence="2 3">LEI 10</strain>
    </source>
</reference>
<accession>A0A650CWM6</accession>
<sequence>MVRACSSSCPSVNTNNLRLVLTTQWSCASANCGQTVVRDEVSVYYAKGITEVNGNTILPVFVINYGQVQASDYRYEDDGGLSDSNGPTMIQYINITNNPPNTWIYEWCPNNFWQQDCYGTVIVSNSISTTIIECCVSATVTASMSVSYKVYRIEGRTGPTPNQSYINVWCWALNEGGKGWWAQTKWTWPTMTVIYTPANGKYCPLNPEYTIKFVVMTIGNFWDGSYPWTEQHGPGAGWVVQI</sequence>